<keyword evidence="3" id="KW-1185">Reference proteome</keyword>
<evidence type="ECO:0000313" key="2">
    <source>
        <dbReference type="EMBL" id="KAL3309236.1"/>
    </source>
</evidence>
<accession>A0ABD2PS33</accession>
<dbReference type="AlphaFoldDB" id="A0ABD2PS33"/>
<protein>
    <submittedName>
        <fullName evidence="2">Uncharacterized protein</fullName>
    </submittedName>
</protein>
<organism evidence="2 3">
    <name type="scientific">Cichlidogyrus casuarinus</name>
    <dbReference type="NCBI Taxonomy" id="1844966"/>
    <lineage>
        <taxon>Eukaryota</taxon>
        <taxon>Metazoa</taxon>
        <taxon>Spiralia</taxon>
        <taxon>Lophotrochozoa</taxon>
        <taxon>Platyhelminthes</taxon>
        <taxon>Monogenea</taxon>
        <taxon>Monopisthocotylea</taxon>
        <taxon>Dactylogyridea</taxon>
        <taxon>Ancyrocephalidae</taxon>
        <taxon>Cichlidogyrus</taxon>
    </lineage>
</organism>
<gene>
    <name evidence="2" type="ORF">Ciccas_012218</name>
</gene>
<evidence type="ECO:0000256" key="1">
    <source>
        <dbReference type="SAM" id="MobiDB-lite"/>
    </source>
</evidence>
<dbReference type="EMBL" id="JBJKFK010004139">
    <property type="protein sequence ID" value="KAL3309236.1"/>
    <property type="molecule type" value="Genomic_DNA"/>
</dbReference>
<proteinExistence type="predicted"/>
<comment type="caution">
    <text evidence="2">The sequence shown here is derived from an EMBL/GenBank/DDBJ whole genome shotgun (WGS) entry which is preliminary data.</text>
</comment>
<evidence type="ECO:0000313" key="3">
    <source>
        <dbReference type="Proteomes" id="UP001626550"/>
    </source>
</evidence>
<sequence length="314" mass="33836">MHRSRVHCAVQSQDQVPTRCFMNSNGSLEYSVPGLGYADTRAKVINLTGSAFQPPRVNNSRSSVPPQPPPRYISASSASSSAVPSNRVVDASIFACSSDPRASLDARTGVATRIQHPATTTNGTGNRSGLSDYLLRLLMRGSAIPSPTALEKCKQKGAEQNGPDLGSLKRFFGSQTKRISPPNASPSMGAACEEVQRLMSHLVRIIYEDDHHAQSIEGVPVALNVQETDSTETPSVSKRSTRGLFMYAEPAKPSTSTTTHTSSLIPGAFNPLIRNMRLLHGRARAECQMLHESPSSCLLAEPLDRQPICQLRSG</sequence>
<name>A0ABD2PS33_9PLAT</name>
<reference evidence="2 3" key="1">
    <citation type="submission" date="2024-11" db="EMBL/GenBank/DDBJ databases">
        <title>Adaptive evolution of stress response genes in parasites aligns with host niche diversity.</title>
        <authorList>
            <person name="Hahn C."/>
            <person name="Resl P."/>
        </authorList>
    </citation>
    <scope>NUCLEOTIDE SEQUENCE [LARGE SCALE GENOMIC DNA]</scope>
    <source>
        <strain evidence="2">EGGRZ-B1_66</strain>
        <tissue evidence="2">Body</tissue>
    </source>
</reference>
<dbReference type="Proteomes" id="UP001626550">
    <property type="component" value="Unassembled WGS sequence"/>
</dbReference>
<feature type="region of interest" description="Disordered" evidence="1">
    <location>
        <begin position="51"/>
        <end position="80"/>
    </location>
</feature>